<dbReference type="InterPro" id="IPR011010">
    <property type="entry name" value="DNA_brk_join_enz"/>
</dbReference>
<sequence length="89" mass="9485">MDELGRGLRPATYSAWFWKLCDSGGHRRIRLHSVRHSLAFWLHSLGAPPADAAALLGHTAEVHLSTYLPESGATGIQRAAQALGVAAVG</sequence>
<dbReference type="RefSeq" id="WP_210048649.1">
    <property type="nucleotide sequence ID" value="NZ_JAGINX010000001.1"/>
</dbReference>
<accession>A0ABS4T1H0</accession>
<proteinExistence type="predicted"/>
<dbReference type="InterPro" id="IPR013762">
    <property type="entry name" value="Integrase-like_cat_sf"/>
</dbReference>
<dbReference type="EMBL" id="JAGINX010000001">
    <property type="protein sequence ID" value="MBP2318295.1"/>
    <property type="molecule type" value="Genomic_DNA"/>
</dbReference>
<gene>
    <name evidence="2" type="ORF">JOF45_001314</name>
</gene>
<keyword evidence="1" id="KW-0233">DNA recombination</keyword>
<dbReference type="SUPFAM" id="SSF56349">
    <property type="entry name" value="DNA breaking-rejoining enzymes"/>
    <property type="match status" value="1"/>
</dbReference>
<evidence type="ECO:0000313" key="2">
    <source>
        <dbReference type="EMBL" id="MBP2318295.1"/>
    </source>
</evidence>
<dbReference type="Proteomes" id="UP001519331">
    <property type="component" value="Unassembled WGS sequence"/>
</dbReference>
<evidence type="ECO:0000256" key="1">
    <source>
        <dbReference type="ARBA" id="ARBA00023172"/>
    </source>
</evidence>
<organism evidence="2 3">
    <name type="scientific">Nesterenkonia lacusekhoensis</name>
    <dbReference type="NCBI Taxonomy" id="150832"/>
    <lineage>
        <taxon>Bacteria</taxon>
        <taxon>Bacillati</taxon>
        <taxon>Actinomycetota</taxon>
        <taxon>Actinomycetes</taxon>
        <taxon>Micrococcales</taxon>
        <taxon>Micrococcaceae</taxon>
        <taxon>Nesterenkonia</taxon>
    </lineage>
</organism>
<protein>
    <submittedName>
        <fullName evidence="2">Integrase</fullName>
    </submittedName>
</protein>
<keyword evidence="3" id="KW-1185">Reference proteome</keyword>
<comment type="caution">
    <text evidence="2">The sequence shown here is derived from an EMBL/GenBank/DDBJ whole genome shotgun (WGS) entry which is preliminary data.</text>
</comment>
<dbReference type="Gene3D" id="1.10.443.10">
    <property type="entry name" value="Intergrase catalytic core"/>
    <property type="match status" value="1"/>
</dbReference>
<evidence type="ECO:0000313" key="3">
    <source>
        <dbReference type="Proteomes" id="UP001519331"/>
    </source>
</evidence>
<reference evidence="2 3" key="1">
    <citation type="submission" date="2021-03" db="EMBL/GenBank/DDBJ databases">
        <title>Sequencing the genomes of 1000 actinobacteria strains.</title>
        <authorList>
            <person name="Klenk H.-P."/>
        </authorList>
    </citation>
    <scope>NUCLEOTIDE SEQUENCE [LARGE SCALE GENOMIC DNA]</scope>
    <source>
        <strain evidence="2 3">DSM 12544</strain>
    </source>
</reference>
<name>A0ABS4T1H0_9MICC</name>